<dbReference type="InterPro" id="IPR011761">
    <property type="entry name" value="ATP-grasp"/>
</dbReference>
<evidence type="ECO:0000313" key="7">
    <source>
        <dbReference type="Proteomes" id="UP001529340"/>
    </source>
</evidence>
<dbReference type="PANTHER" id="PTHR43585:SF2">
    <property type="entry name" value="ATP-GRASP ENZYME FSQD"/>
    <property type="match status" value="1"/>
</dbReference>
<evidence type="ECO:0000256" key="4">
    <source>
        <dbReference type="PROSITE-ProRule" id="PRU00409"/>
    </source>
</evidence>
<dbReference type="Gene3D" id="3.30.470.20">
    <property type="entry name" value="ATP-grasp fold, B domain"/>
    <property type="match status" value="1"/>
</dbReference>
<dbReference type="Proteomes" id="UP001529340">
    <property type="component" value="Unassembled WGS sequence"/>
</dbReference>
<comment type="caution">
    <text evidence="6">The sequence shown here is derived from an EMBL/GenBank/DDBJ whole genome shotgun (WGS) entry which is preliminary data.</text>
</comment>
<dbReference type="PANTHER" id="PTHR43585">
    <property type="entry name" value="FUMIPYRROLE BIOSYNTHESIS PROTEIN C"/>
    <property type="match status" value="1"/>
</dbReference>
<keyword evidence="1" id="KW-0436">Ligase</keyword>
<feature type="domain" description="ATP-grasp" evidence="5">
    <location>
        <begin position="118"/>
        <end position="315"/>
    </location>
</feature>
<evidence type="ECO:0000256" key="3">
    <source>
        <dbReference type="ARBA" id="ARBA00022840"/>
    </source>
</evidence>
<dbReference type="Gene3D" id="3.30.1490.20">
    <property type="entry name" value="ATP-grasp fold, A domain"/>
    <property type="match status" value="1"/>
</dbReference>
<dbReference type="SUPFAM" id="SSF56059">
    <property type="entry name" value="Glutathione synthetase ATP-binding domain-like"/>
    <property type="match status" value="1"/>
</dbReference>
<organism evidence="6 7">
    <name type="scientific">Amedibacillus dolichus</name>
    <dbReference type="NCBI Taxonomy" id="31971"/>
    <lineage>
        <taxon>Bacteria</taxon>
        <taxon>Bacillati</taxon>
        <taxon>Bacillota</taxon>
        <taxon>Erysipelotrichia</taxon>
        <taxon>Erysipelotrichales</taxon>
        <taxon>Erysipelotrichaceae</taxon>
        <taxon>Amedibacillus</taxon>
    </lineage>
</organism>
<name>A0ABT7UEB3_9FIRM</name>
<keyword evidence="3 4" id="KW-0067">ATP-binding</keyword>
<reference evidence="6 7" key="3">
    <citation type="submission" date="2023-06" db="EMBL/GenBank/DDBJ databases">
        <authorList>
            <person name="Zeman M."/>
            <person name="Kubasova T."/>
            <person name="Jahodarova E."/>
            <person name="Nykrynova M."/>
            <person name="Rychlik I."/>
        </authorList>
    </citation>
    <scope>NUCLEOTIDE SEQUENCE [LARGE SCALE GENOMIC DNA]</scope>
    <source>
        <strain evidence="6 7">ET39</strain>
    </source>
</reference>
<accession>A0ABT7UEB3</accession>
<protein>
    <submittedName>
        <fullName evidence="6">ATP-grasp domain-containing protein</fullName>
    </submittedName>
</protein>
<keyword evidence="2 4" id="KW-0547">Nucleotide-binding</keyword>
<reference evidence="7" key="2">
    <citation type="submission" date="2023-06" db="EMBL/GenBank/DDBJ databases">
        <title>Identification and characterization of horizontal gene transfer across gut microbiota members of farm animals based on homology search.</title>
        <authorList>
            <person name="Zeman M."/>
            <person name="Kubasova T."/>
            <person name="Jahodarova E."/>
            <person name="Nykrynova M."/>
            <person name="Rychlik I."/>
        </authorList>
    </citation>
    <scope>NUCLEOTIDE SEQUENCE [LARGE SCALE GENOMIC DNA]</scope>
    <source>
        <strain evidence="7">ET39</strain>
    </source>
</reference>
<dbReference type="InterPro" id="IPR013815">
    <property type="entry name" value="ATP_grasp_subdomain_1"/>
</dbReference>
<dbReference type="RefSeq" id="WP_289608411.1">
    <property type="nucleotide sequence ID" value="NZ_JAUDCG010000056.1"/>
</dbReference>
<evidence type="ECO:0000259" key="5">
    <source>
        <dbReference type="PROSITE" id="PS50975"/>
    </source>
</evidence>
<sequence>MNFIFVSPQFPKTYWNFCDRLKQRGVCVLGIGDTPYDELDDHVKASLVEYYRVDNMENYEEMFRAVAYFSFRYGKIDWIESNNEYWLAQDARLRSDFHITTGYQSEEVWEIRSKSRMKKYYAQAGIPTARWHMVTTQAEGEAFIEKVGYPVIVKPDTGVGAARTYRISDAQELSAFYAHQPSIPYIMEEFIPGVIISYDGIMNARKEILFDTSHIFPTPIMDIVNTQDHLVYYSAKQIDPKLKELGQRAVAAFPGGSRFFHFEFFQLLEDKEGIGRKGDYVGLEVNMRPPGGYTTDMMNFANNADIYSIWADMITTDATDFTLPAQRPYVCIFASRRDQRNYVHTHEEILERYGAHIVMEERMPQALSDAMGNQMYTANFTQEADAFAFAAFVHERKGEDHEGTA</sequence>
<dbReference type="InterPro" id="IPR052032">
    <property type="entry name" value="ATP-dep_AA_Ligase"/>
</dbReference>
<evidence type="ECO:0000256" key="1">
    <source>
        <dbReference type="ARBA" id="ARBA00022598"/>
    </source>
</evidence>
<keyword evidence="7" id="KW-1185">Reference proteome</keyword>
<reference evidence="6 7" key="1">
    <citation type="submission" date="2023-06" db="EMBL/GenBank/DDBJ databases">
        <title>Identification and characterization of horizontal gene transfer across gut microbiota members of farm animals based on homology search.</title>
        <authorList>
            <person name="Schwarzerova J."/>
            <person name="Nykrynova M."/>
            <person name="Jureckova K."/>
            <person name="Cejkova D."/>
            <person name="Rychlik I."/>
        </authorList>
    </citation>
    <scope>NUCLEOTIDE SEQUENCE [LARGE SCALE GENOMIC DNA]</scope>
    <source>
        <strain evidence="6 7">ET39</strain>
    </source>
</reference>
<dbReference type="EMBL" id="JAUDCG010000056">
    <property type="protein sequence ID" value="MDM8157973.1"/>
    <property type="molecule type" value="Genomic_DNA"/>
</dbReference>
<gene>
    <name evidence="6" type="ORF">QUV96_10055</name>
</gene>
<evidence type="ECO:0000256" key="2">
    <source>
        <dbReference type="ARBA" id="ARBA00022741"/>
    </source>
</evidence>
<evidence type="ECO:0000313" key="6">
    <source>
        <dbReference type="EMBL" id="MDM8157973.1"/>
    </source>
</evidence>
<proteinExistence type="predicted"/>
<dbReference type="PROSITE" id="PS50975">
    <property type="entry name" value="ATP_GRASP"/>
    <property type="match status" value="1"/>
</dbReference>